<proteinExistence type="predicted"/>
<keyword evidence="6" id="KW-1185">Reference proteome</keyword>
<evidence type="ECO:0000313" key="6">
    <source>
        <dbReference type="Proteomes" id="UP001427805"/>
    </source>
</evidence>
<comment type="caution">
    <text evidence="5">The sequence shown here is derived from an EMBL/GenBank/DDBJ whole genome shotgun (WGS) entry which is preliminary data.</text>
</comment>
<accession>A0ABV0B6B7</accession>
<evidence type="ECO:0000256" key="1">
    <source>
        <dbReference type="ARBA" id="ARBA00001070"/>
    </source>
</evidence>
<dbReference type="Proteomes" id="UP001427805">
    <property type="component" value="Unassembled WGS sequence"/>
</dbReference>
<feature type="domain" description="Peptidase S9 prolyl oligopeptidase catalytic" evidence="4">
    <location>
        <begin position="509"/>
        <end position="712"/>
    </location>
</feature>
<dbReference type="Pfam" id="PF00326">
    <property type="entry name" value="Peptidase_S9"/>
    <property type="match status" value="1"/>
</dbReference>
<evidence type="ECO:0000256" key="3">
    <source>
        <dbReference type="SAM" id="SignalP"/>
    </source>
</evidence>
<dbReference type="InterPro" id="IPR051167">
    <property type="entry name" value="Prolyl_oligopep/macrocyclase"/>
</dbReference>
<dbReference type="EMBL" id="JBDIZK010000003">
    <property type="protein sequence ID" value="MEN3746700.1"/>
    <property type="molecule type" value="Genomic_DNA"/>
</dbReference>
<feature type="chain" id="PRO_5047025162" description="prolyl oligopeptidase" evidence="3">
    <location>
        <begin position="23"/>
        <end position="714"/>
    </location>
</feature>
<dbReference type="SUPFAM" id="SSF50993">
    <property type="entry name" value="Peptidase/esterase 'gauge' domain"/>
    <property type="match status" value="1"/>
</dbReference>
<dbReference type="InterPro" id="IPR002470">
    <property type="entry name" value="Peptidase_S9A"/>
</dbReference>
<dbReference type="InterPro" id="IPR029058">
    <property type="entry name" value="AB_hydrolase_fold"/>
</dbReference>
<reference evidence="5 6" key="1">
    <citation type="submission" date="2024-05" db="EMBL/GenBank/DDBJ databases">
        <title>Sphingomonas sp. HF-S3 16S ribosomal RNA gene Genome sequencing and assembly.</title>
        <authorList>
            <person name="Lee H."/>
        </authorList>
    </citation>
    <scope>NUCLEOTIDE SEQUENCE [LARGE SCALE GENOMIC DNA]</scope>
    <source>
        <strain evidence="5 6">HF-S3</strain>
    </source>
</reference>
<dbReference type="Gene3D" id="3.40.50.1820">
    <property type="entry name" value="alpha/beta hydrolase"/>
    <property type="match status" value="1"/>
</dbReference>
<name>A0ABV0B6B7_9SPHN</name>
<evidence type="ECO:0000259" key="4">
    <source>
        <dbReference type="Pfam" id="PF00326"/>
    </source>
</evidence>
<protein>
    <recommendedName>
        <fullName evidence="2">prolyl oligopeptidase</fullName>
        <ecNumber evidence="2">3.4.21.26</ecNumber>
    </recommendedName>
</protein>
<dbReference type="InterPro" id="IPR001375">
    <property type="entry name" value="Peptidase_S9_cat"/>
</dbReference>
<dbReference type="EC" id="3.4.21.26" evidence="2"/>
<organism evidence="5 6">
    <name type="scientific">Sphingomonas rustica</name>
    <dbReference type="NCBI Taxonomy" id="3103142"/>
    <lineage>
        <taxon>Bacteria</taxon>
        <taxon>Pseudomonadati</taxon>
        <taxon>Pseudomonadota</taxon>
        <taxon>Alphaproteobacteria</taxon>
        <taxon>Sphingomonadales</taxon>
        <taxon>Sphingomonadaceae</taxon>
        <taxon>Sphingomonas</taxon>
    </lineage>
</organism>
<sequence>MAQALLTASVLSLAPMGSSASAQPTADPAAPDQFTWLAKARDPKALDWAARQSEKTMQRLTASPEFAAVEAEIKQARAASSPAPNIFLVGDKVVRFVRNDEYKAGAFYVAPRQSAANGRAIDWRLVLDVGALNAREGKQYEVMFLNLNVQCMPKAERCLLPFGNGGSSFVEYREFDFSAGEFVKGGFHSPPTRGDFAWLDPHTILIGYIGKPADQLASGFAQTIVAWKRGTPIAEAKPVYSAKPSDSMVSATTIGAGATQRGLLTRVVDYSNFELYFAGQDGTVEQLRLPTRLQNFGTAFVTGNHLVVQLADAAVIEGKAYAADTLISYDLKAPEGHRVSTVYAPASGSYVNDPFEGIAGTGDGIAFVETRNLKKTLVLARPTSRGWSITRSLSAPSGVAMTIPGNDRFGPGLIVRQTGFLQPTQTSLVLPGRKPIPLFTGKPVVDASKYVAEVHSARSRDGTMVDYYLVRPKQAKPGPMPVILSGYGGYGINVEPSYFTGDLGLGLVAWLSRGGAFSLAAIRGGGERGSAWANSAKGIKRQRTFDDFAAVAQDMVNSGITTRGKIGSFGRSFGGLLSANMVTQQPKLFGAAIVGVPVTDLFRSVDDGSIIDAGQTTETGDPKDPKQVPIMLGYSPYQNIRRGIRYPHVLTVVSTEDGQVGPGFGRRFAAKLQSVGADSLLLEGPTGGHGFPSEFANPKEHAAQVTFFIESLMK</sequence>
<evidence type="ECO:0000313" key="5">
    <source>
        <dbReference type="EMBL" id="MEN3746700.1"/>
    </source>
</evidence>
<dbReference type="SUPFAM" id="SSF53474">
    <property type="entry name" value="alpha/beta-Hydrolases"/>
    <property type="match status" value="1"/>
</dbReference>
<gene>
    <name evidence="5" type="ORF">TPR58_05950</name>
</gene>
<dbReference type="PANTHER" id="PTHR42881:SF2">
    <property type="entry name" value="PROLYL ENDOPEPTIDASE"/>
    <property type="match status" value="1"/>
</dbReference>
<dbReference type="Gene3D" id="2.130.10.120">
    <property type="entry name" value="Prolyl oligopeptidase, N-terminal domain"/>
    <property type="match status" value="1"/>
</dbReference>
<evidence type="ECO:0000256" key="2">
    <source>
        <dbReference type="ARBA" id="ARBA00011897"/>
    </source>
</evidence>
<keyword evidence="3" id="KW-0732">Signal</keyword>
<dbReference type="PRINTS" id="PR00862">
    <property type="entry name" value="PROLIGOPTASE"/>
</dbReference>
<feature type="signal peptide" evidence="3">
    <location>
        <begin position="1"/>
        <end position="22"/>
    </location>
</feature>
<comment type="catalytic activity">
    <reaction evidence="1">
        <text>Hydrolysis of Pro-|-Xaa &gt;&gt; Ala-|-Xaa in oligopeptides.</text>
        <dbReference type="EC" id="3.4.21.26"/>
    </reaction>
</comment>
<dbReference type="PANTHER" id="PTHR42881">
    <property type="entry name" value="PROLYL ENDOPEPTIDASE"/>
    <property type="match status" value="1"/>
</dbReference>